<dbReference type="EMBL" id="CP009223">
    <property type="protein sequence ID" value="AIM62916.1"/>
    <property type="molecule type" value="Genomic_DNA"/>
</dbReference>
<evidence type="ECO:0000313" key="3">
    <source>
        <dbReference type="Proteomes" id="UP000029079"/>
    </source>
</evidence>
<dbReference type="AlphaFoldDB" id="A0A075TZ82"/>
<keyword evidence="1" id="KW-0472">Membrane</keyword>
<evidence type="ECO:0000256" key="1">
    <source>
        <dbReference type="SAM" id="Phobius"/>
    </source>
</evidence>
<proteinExistence type="predicted"/>
<dbReference type="PATRIC" id="fig|759620.7.peg.689"/>
<keyword evidence="1" id="KW-0812">Transmembrane</keyword>
<reference evidence="3" key="2">
    <citation type="submission" date="2014-08" db="EMBL/GenBank/DDBJ databases">
        <title>Complete genome of Weissella ceti strain WS74 isolated from diseased rainbow trout in Brazil.</title>
        <authorList>
            <person name="Figueiredo H.C.P."/>
            <person name="Leal C.A.G."/>
            <person name="Pereira F.L."/>
            <person name="Soares S.C."/>
            <person name="Dorella F.A."/>
            <person name="Carvalho A.F."/>
            <person name="Azevedo V.A.C."/>
        </authorList>
    </citation>
    <scope>NUCLEOTIDE SEQUENCE [LARGE SCALE GENOMIC DNA]</scope>
    <source>
        <strain evidence="3">WS74</strain>
    </source>
</reference>
<organism evidence="2 3">
    <name type="scientific">Weissella ceti</name>
    <dbReference type="NCBI Taxonomy" id="759620"/>
    <lineage>
        <taxon>Bacteria</taxon>
        <taxon>Bacillati</taxon>
        <taxon>Bacillota</taxon>
        <taxon>Bacilli</taxon>
        <taxon>Lactobacillales</taxon>
        <taxon>Lactobacillaceae</taxon>
        <taxon>Weissella</taxon>
    </lineage>
</organism>
<reference evidence="2 3" key="1">
    <citation type="journal article" date="2014" name="Genome Announc.">
        <title>Complete Genome Sequences of Fish Pathogenic Weissella ceti Strains WS74 and WS105.</title>
        <authorList>
            <person name="Figueiredo H.C."/>
            <person name="Leal C.A."/>
            <person name="Dorella F.A."/>
            <person name="Carvalho A.F."/>
            <person name="Soares S.C."/>
            <person name="Pereira F.L."/>
            <person name="Azevedo V.A."/>
        </authorList>
    </citation>
    <scope>NUCLEOTIDE SEQUENCE [LARGE SCALE GENOMIC DNA]</scope>
    <source>
        <strain evidence="2 3">WS74</strain>
    </source>
</reference>
<dbReference type="PANTHER" id="PTHR39157:SF1">
    <property type="entry name" value="DOXX FAMILY PROTEIN"/>
    <property type="match status" value="1"/>
</dbReference>
<dbReference type="KEGG" id="wce:WS08_0662"/>
<dbReference type="KEGG" id="wci:WS105_0724"/>
<gene>
    <name evidence="2" type="ORF">WS74_0664</name>
</gene>
<keyword evidence="1" id="KW-1133">Transmembrane helix</keyword>
<accession>A0A075TZ82</accession>
<sequence>MVYFLRNNRTASYILLVLRVYIGFQWFTAGLSKLMMNGGFHAEGMISGALQQGTPEQPFAYPLFQSFLKMTTDGGQDASFFNLVVPWGEMFVGLGLMFGMLTLAAAFFGLIMNFTYLLSGVVSVNPTFILIQFIILISGFNAGKIGLDYWVTPYLRSKFTFLNNDINPRSVK</sequence>
<dbReference type="Proteomes" id="UP000029079">
    <property type="component" value="Chromosome"/>
</dbReference>
<feature type="transmembrane region" description="Helical" evidence="1">
    <location>
        <begin position="90"/>
        <end position="110"/>
    </location>
</feature>
<dbReference type="RefSeq" id="WP_009765242.1">
    <property type="nucleotide sequence ID" value="NZ_CP009223.1"/>
</dbReference>
<name>A0A075TZ82_9LACO</name>
<protein>
    <recommendedName>
        <fullName evidence="4">DoxX family protein</fullName>
    </recommendedName>
</protein>
<dbReference type="PANTHER" id="PTHR39157">
    <property type="entry name" value="INTEGRAL MEMBRANE PROTEIN-RELATED"/>
    <property type="match status" value="1"/>
</dbReference>
<dbReference type="STRING" id="759620.WS105_0724"/>
<dbReference type="KEGG" id="wct:WS74_0664"/>
<feature type="transmembrane region" description="Helical" evidence="1">
    <location>
        <begin position="117"/>
        <end position="140"/>
    </location>
</feature>
<dbReference type="OrthoDB" id="26941at2"/>
<evidence type="ECO:0000313" key="2">
    <source>
        <dbReference type="EMBL" id="AIM62916.1"/>
    </source>
</evidence>
<feature type="transmembrane region" description="Helical" evidence="1">
    <location>
        <begin position="12"/>
        <end position="31"/>
    </location>
</feature>
<keyword evidence="3" id="KW-1185">Reference proteome</keyword>
<evidence type="ECO:0008006" key="4">
    <source>
        <dbReference type="Google" id="ProtNLM"/>
    </source>
</evidence>